<gene>
    <name evidence="1" type="ORF">SEVIR_3G289200v2</name>
</gene>
<dbReference type="AlphaFoldDB" id="A0A4U6VEJ4"/>
<dbReference type="Proteomes" id="UP000298652">
    <property type="component" value="Chromosome 3"/>
</dbReference>
<sequence>MPSWPQACCCLCFAELRQCRGQPFRRKPPAMKSEQDDSYSKRHVCTEANKSLSYMHLALANSDIMVASCLCEDRCSEDLKSKSSKRAKAEEQ</sequence>
<dbReference type="Gramene" id="TKW27919">
    <property type="protein sequence ID" value="TKW27919"/>
    <property type="gene ID" value="SEVIR_3G289200v2"/>
</dbReference>
<dbReference type="EMBL" id="CM016554">
    <property type="protein sequence ID" value="TKW27919.1"/>
    <property type="molecule type" value="Genomic_DNA"/>
</dbReference>
<dbReference type="EMBL" id="CM016554">
    <property type="protein sequence ID" value="TKW27918.1"/>
    <property type="molecule type" value="Genomic_DNA"/>
</dbReference>
<dbReference type="EMBL" id="CM016554">
    <property type="protein sequence ID" value="TKW27920.1"/>
    <property type="molecule type" value="Genomic_DNA"/>
</dbReference>
<reference evidence="1 2" key="1">
    <citation type="submission" date="2019-03" db="EMBL/GenBank/DDBJ databases">
        <title>WGS assembly of Setaria viridis.</title>
        <authorList>
            <person name="Huang P."/>
            <person name="Jenkins J."/>
            <person name="Grimwood J."/>
            <person name="Barry K."/>
            <person name="Healey A."/>
            <person name="Mamidi S."/>
            <person name="Sreedasyam A."/>
            <person name="Shu S."/>
            <person name="Feldman M."/>
            <person name="Wu J."/>
            <person name="Yu Y."/>
            <person name="Chen C."/>
            <person name="Johnson J."/>
            <person name="Rokhsar D."/>
            <person name="Baxter I."/>
            <person name="Schmutz J."/>
            <person name="Brutnell T."/>
            <person name="Kellogg E."/>
        </authorList>
    </citation>
    <scope>NUCLEOTIDE SEQUENCE [LARGE SCALE GENOMIC DNA]</scope>
    <source>
        <strain evidence="2">cv. A10</strain>
    </source>
</reference>
<name>A0A4U6VEJ4_SETVI</name>
<dbReference type="Gramene" id="TKW27918">
    <property type="protein sequence ID" value="TKW27918"/>
    <property type="gene ID" value="SEVIR_3G289200v2"/>
</dbReference>
<accession>A0A4U6VEJ4</accession>
<evidence type="ECO:0000313" key="1">
    <source>
        <dbReference type="EMBL" id="TKW27920.1"/>
    </source>
</evidence>
<evidence type="ECO:0000313" key="2">
    <source>
        <dbReference type="Proteomes" id="UP000298652"/>
    </source>
</evidence>
<protein>
    <submittedName>
        <fullName evidence="1">Uncharacterized protein</fullName>
    </submittedName>
</protein>
<organism evidence="1 2">
    <name type="scientific">Setaria viridis</name>
    <name type="common">Green bristlegrass</name>
    <name type="synonym">Setaria italica subsp. viridis</name>
    <dbReference type="NCBI Taxonomy" id="4556"/>
    <lineage>
        <taxon>Eukaryota</taxon>
        <taxon>Viridiplantae</taxon>
        <taxon>Streptophyta</taxon>
        <taxon>Embryophyta</taxon>
        <taxon>Tracheophyta</taxon>
        <taxon>Spermatophyta</taxon>
        <taxon>Magnoliopsida</taxon>
        <taxon>Liliopsida</taxon>
        <taxon>Poales</taxon>
        <taxon>Poaceae</taxon>
        <taxon>PACMAD clade</taxon>
        <taxon>Panicoideae</taxon>
        <taxon>Panicodae</taxon>
        <taxon>Paniceae</taxon>
        <taxon>Cenchrinae</taxon>
        <taxon>Setaria</taxon>
    </lineage>
</organism>
<keyword evidence="2" id="KW-1185">Reference proteome</keyword>
<proteinExistence type="predicted"/>
<dbReference type="Gramene" id="TKW27920">
    <property type="protein sequence ID" value="TKW27920"/>
    <property type="gene ID" value="SEVIR_3G289200v2"/>
</dbReference>